<evidence type="ECO:0000313" key="1">
    <source>
        <dbReference type="EMBL" id="GBN93864.1"/>
    </source>
</evidence>
<comment type="caution">
    <text evidence="1">The sequence shown here is derived from an EMBL/GenBank/DDBJ whole genome shotgun (WGS) entry which is preliminary data.</text>
</comment>
<accession>A0A4Y2SZV8</accession>
<dbReference type="EMBL" id="BGPR01025188">
    <property type="protein sequence ID" value="GBN93872.1"/>
    <property type="molecule type" value="Genomic_DNA"/>
</dbReference>
<organism evidence="1 3">
    <name type="scientific">Araneus ventricosus</name>
    <name type="common">Orbweaver spider</name>
    <name type="synonym">Epeira ventricosa</name>
    <dbReference type="NCBI Taxonomy" id="182803"/>
    <lineage>
        <taxon>Eukaryota</taxon>
        <taxon>Metazoa</taxon>
        <taxon>Ecdysozoa</taxon>
        <taxon>Arthropoda</taxon>
        <taxon>Chelicerata</taxon>
        <taxon>Arachnida</taxon>
        <taxon>Araneae</taxon>
        <taxon>Araneomorphae</taxon>
        <taxon>Entelegynae</taxon>
        <taxon>Araneoidea</taxon>
        <taxon>Araneidae</taxon>
        <taxon>Araneus</taxon>
    </lineage>
</organism>
<evidence type="ECO:0000313" key="2">
    <source>
        <dbReference type="EMBL" id="GBN93872.1"/>
    </source>
</evidence>
<evidence type="ECO:0000313" key="3">
    <source>
        <dbReference type="Proteomes" id="UP000499080"/>
    </source>
</evidence>
<protein>
    <submittedName>
        <fullName evidence="1">Uncharacterized protein</fullName>
    </submittedName>
</protein>
<dbReference type="EMBL" id="BGPR01025184">
    <property type="protein sequence ID" value="GBN93864.1"/>
    <property type="molecule type" value="Genomic_DNA"/>
</dbReference>
<sequence>MLVPLFLAHCISKVFNSWKQKSQSLSKRRNCDSIDAPNRRCLGRIIWQIRCSTEQQLRVVLDEGLSQSISTRTTSRKSHKIRLGSVACLCENHSSLQGFHVYVENVMPGLDSFNLPAGPRM</sequence>
<gene>
    <name evidence="1" type="ORF">AVEN_15988_1</name>
    <name evidence="2" type="ORF">AVEN_271629_1</name>
</gene>
<dbReference type="Proteomes" id="UP000499080">
    <property type="component" value="Unassembled WGS sequence"/>
</dbReference>
<proteinExistence type="predicted"/>
<dbReference type="AlphaFoldDB" id="A0A4Y2SZV8"/>
<keyword evidence="3" id="KW-1185">Reference proteome</keyword>
<name>A0A4Y2SZV8_ARAVE</name>
<reference evidence="1 3" key="1">
    <citation type="journal article" date="2019" name="Sci. Rep.">
        <title>Orb-weaving spider Araneus ventricosus genome elucidates the spidroin gene catalogue.</title>
        <authorList>
            <person name="Kono N."/>
            <person name="Nakamura H."/>
            <person name="Ohtoshi R."/>
            <person name="Moran D.A.P."/>
            <person name="Shinohara A."/>
            <person name="Yoshida Y."/>
            <person name="Fujiwara M."/>
            <person name="Mori M."/>
            <person name="Tomita M."/>
            <person name="Arakawa K."/>
        </authorList>
    </citation>
    <scope>NUCLEOTIDE SEQUENCE [LARGE SCALE GENOMIC DNA]</scope>
</reference>